<organism evidence="1 2">
    <name type="scientific">Candidatus Roizmanbacteria bacterium GW2011_GWC2_34_23</name>
    <dbReference type="NCBI Taxonomy" id="1618484"/>
    <lineage>
        <taxon>Bacteria</taxon>
        <taxon>Candidatus Roizmaniibacteriota</taxon>
    </lineage>
</organism>
<protein>
    <recommendedName>
        <fullName evidence="3">Antitoxin</fullName>
    </recommendedName>
</protein>
<comment type="caution">
    <text evidence="1">The sequence shown here is derived from an EMBL/GenBank/DDBJ whole genome shotgun (WGS) entry which is preliminary data.</text>
</comment>
<dbReference type="AlphaFoldDB" id="A0A0G0B903"/>
<dbReference type="STRING" id="1618484.UR56_C0029G0015"/>
<evidence type="ECO:0000313" key="1">
    <source>
        <dbReference type="EMBL" id="KKP60156.1"/>
    </source>
</evidence>
<evidence type="ECO:0008006" key="3">
    <source>
        <dbReference type="Google" id="ProtNLM"/>
    </source>
</evidence>
<evidence type="ECO:0000313" key="2">
    <source>
        <dbReference type="Proteomes" id="UP000034004"/>
    </source>
</evidence>
<proteinExistence type="predicted"/>
<dbReference type="PATRIC" id="fig|1618484.3.peg.804"/>
<dbReference type="Proteomes" id="UP000034004">
    <property type="component" value="Unassembled WGS sequence"/>
</dbReference>
<accession>A0A0G0B903</accession>
<dbReference type="InterPro" id="IPR022148">
    <property type="entry name" value="CopG_antitoxin"/>
</dbReference>
<dbReference type="EMBL" id="LBPR01000029">
    <property type="protein sequence ID" value="KKP60156.1"/>
    <property type="molecule type" value="Genomic_DNA"/>
</dbReference>
<gene>
    <name evidence="1" type="ORF">UR56_C0029G0015</name>
</gene>
<dbReference type="Pfam" id="PF12441">
    <property type="entry name" value="CopG_antitoxin"/>
    <property type="match status" value="1"/>
</dbReference>
<sequence>MKKIKKSIYEPLDNYEKQLIEDLKNNEFVSVPNLKAETKRYVSYFKNYVKNMPKKNKRIALRVANEDLEKIQEKAIRSGIPYQTLINSLIRQYANGRISINV</sequence>
<name>A0A0G0B903_9BACT</name>
<reference evidence="1 2" key="1">
    <citation type="journal article" date="2015" name="Nature">
        <title>rRNA introns, odd ribosomes, and small enigmatic genomes across a large radiation of phyla.</title>
        <authorList>
            <person name="Brown C.T."/>
            <person name="Hug L.A."/>
            <person name="Thomas B.C."/>
            <person name="Sharon I."/>
            <person name="Castelle C.J."/>
            <person name="Singh A."/>
            <person name="Wilkins M.J."/>
            <person name="Williams K.H."/>
            <person name="Banfield J.F."/>
        </authorList>
    </citation>
    <scope>NUCLEOTIDE SEQUENCE [LARGE SCALE GENOMIC DNA]</scope>
</reference>